<proteinExistence type="predicted"/>
<dbReference type="EMBL" id="JAHQCW010000043">
    <property type="protein sequence ID" value="MBU9738869.1"/>
    <property type="molecule type" value="Genomic_DNA"/>
</dbReference>
<dbReference type="RefSeq" id="WP_158345703.1">
    <property type="nucleotide sequence ID" value="NZ_JAHQCW010000043.1"/>
</dbReference>
<protein>
    <submittedName>
        <fullName evidence="1">Uncharacterized protein</fullName>
    </submittedName>
</protein>
<dbReference type="Proteomes" id="UP000712157">
    <property type="component" value="Unassembled WGS sequence"/>
</dbReference>
<comment type="caution">
    <text evidence="1">The sequence shown here is derived from an EMBL/GenBank/DDBJ whole genome shotgun (WGS) entry which is preliminary data.</text>
</comment>
<reference evidence="1" key="1">
    <citation type="submission" date="2021-06" db="EMBL/GenBank/DDBJ databases">
        <title>Description of novel taxa of the family Lachnospiraceae.</title>
        <authorList>
            <person name="Chaplin A.V."/>
            <person name="Sokolova S.R."/>
            <person name="Pikina A.P."/>
            <person name="Korzhanova M."/>
            <person name="Belova V."/>
            <person name="Korostin D."/>
            <person name="Efimov B.A."/>
        </authorList>
    </citation>
    <scope>NUCLEOTIDE SEQUENCE</scope>
    <source>
        <strain evidence="1">ASD5720</strain>
    </source>
</reference>
<sequence length="74" mass="8254">MSNVKERILGAVTVMSEEDAKKVWELICATFILNNAEEEIPDPEELEAMNAYKAGNPDYQPSISQSELIKKLGL</sequence>
<name>A0A949K286_9FIRM</name>
<keyword evidence="2" id="KW-1185">Reference proteome</keyword>
<accession>A0A949K286</accession>
<evidence type="ECO:0000313" key="1">
    <source>
        <dbReference type="EMBL" id="MBU9738869.1"/>
    </source>
</evidence>
<evidence type="ECO:0000313" key="2">
    <source>
        <dbReference type="Proteomes" id="UP000712157"/>
    </source>
</evidence>
<dbReference type="AlphaFoldDB" id="A0A949K286"/>
<gene>
    <name evidence="1" type="ORF">KTH89_20240</name>
</gene>
<organism evidence="1 2">
    <name type="scientific">Diplocloster agilis</name>
    <dbReference type="NCBI Taxonomy" id="2850323"/>
    <lineage>
        <taxon>Bacteria</taxon>
        <taxon>Bacillati</taxon>
        <taxon>Bacillota</taxon>
        <taxon>Clostridia</taxon>
        <taxon>Lachnospirales</taxon>
        <taxon>Lachnospiraceae</taxon>
        <taxon>Diplocloster</taxon>
    </lineage>
</organism>